<dbReference type="Proteomes" id="UP000284395">
    <property type="component" value="Unassembled WGS sequence"/>
</dbReference>
<dbReference type="Gene3D" id="3.40.50.1820">
    <property type="entry name" value="alpha/beta hydrolase"/>
    <property type="match status" value="2"/>
</dbReference>
<organism evidence="1 2">
    <name type="scientific">Altericroceibacterium spongiae</name>
    <dbReference type="NCBI Taxonomy" id="2320269"/>
    <lineage>
        <taxon>Bacteria</taxon>
        <taxon>Pseudomonadati</taxon>
        <taxon>Pseudomonadota</taxon>
        <taxon>Alphaproteobacteria</taxon>
        <taxon>Sphingomonadales</taxon>
        <taxon>Erythrobacteraceae</taxon>
        <taxon>Altericroceibacterium</taxon>
    </lineage>
</organism>
<evidence type="ECO:0000313" key="1">
    <source>
        <dbReference type="EMBL" id="RKF21757.1"/>
    </source>
</evidence>
<gene>
    <name evidence="1" type="ORF">D6851_06950</name>
</gene>
<dbReference type="InterPro" id="IPR029058">
    <property type="entry name" value="AB_hydrolase_fold"/>
</dbReference>
<name>A0A420EM11_9SPHN</name>
<comment type="caution">
    <text evidence="1">The sequence shown here is derived from an EMBL/GenBank/DDBJ whole genome shotgun (WGS) entry which is preliminary data.</text>
</comment>
<sequence length="394" mass="43802">MHKNVNIQGVHLESPTKKRLNHGQYPCNGSYYSPEGERPTTAIIASHYVGNWANHYLGEYMARRGYGFLGWNSRFAGASVASGFNLEHALIDLGVGVRWLREEAGVEKVVILGHSGGASLMGAYQAQALDPHIDPGSAPEEELNSLLPADFYISLAAHPGRAKVFTEWLDPSVTDENDPLSYDPELDMYNPDNGPPYSPEWLERYRAAQVARNERITQWAEKELQRIGDGRPQSDQKLDGAGTFGVASKNGVFDRFFVVPRQFADPRFLDLTIEPSKRKVGCYMGDPQQSNYSGYGLAPITSAREWLAMWSLSKTQVRIEEQLPRITQPALVIYANHDQGVFPSHAQAIYEALGSADKRLISLDGAHYFEELGSRAELANLLANWLEDHEAPAV</sequence>
<dbReference type="AlphaFoldDB" id="A0A420EM11"/>
<accession>A0A420EM11</accession>
<protein>
    <submittedName>
        <fullName evidence="1">Alpha/beta hydrolase</fullName>
    </submittedName>
</protein>
<dbReference type="RefSeq" id="WP_120324166.1">
    <property type="nucleotide sequence ID" value="NZ_RAPF01000003.1"/>
</dbReference>
<dbReference type="SUPFAM" id="SSF53474">
    <property type="entry name" value="alpha/beta-Hydrolases"/>
    <property type="match status" value="1"/>
</dbReference>
<keyword evidence="1" id="KW-0378">Hydrolase</keyword>
<dbReference type="OrthoDB" id="2062670at2"/>
<proteinExistence type="predicted"/>
<reference evidence="1 2" key="1">
    <citation type="submission" date="2018-09" db="EMBL/GenBank/DDBJ databases">
        <title>Altererythrobacter spongiae sp. nov., isolated from a marine sponge.</title>
        <authorList>
            <person name="Zhuang L."/>
            <person name="Luo L."/>
        </authorList>
    </citation>
    <scope>NUCLEOTIDE SEQUENCE [LARGE SCALE GENOMIC DNA]</scope>
    <source>
        <strain evidence="1 2">HN-Y73</strain>
    </source>
</reference>
<dbReference type="GO" id="GO:0016787">
    <property type="term" value="F:hydrolase activity"/>
    <property type="evidence" value="ECO:0007669"/>
    <property type="project" value="UniProtKB-KW"/>
</dbReference>
<dbReference type="EMBL" id="RAPF01000003">
    <property type="protein sequence ID" value="RKF21757.1"/>
    <property type="molecule type" value="Genomic_DNA"/>
</dbReference>
<keyword evidence="2" id="KW-1185">Reference proteome</keyword>
<evidence type="ECO:0000313" key="2">
    <source>
        <dbReference type="Proteomes" id="UP000284395"/>
    </source>
</evidence>